<evidence type="ECO:0000313" key="8">
    <source>
        <dbReference type="EMBL" id="NWK13056.1"/>
    </source>
</evidence>
<evidence type="ECO:0000313" key="5">
    <source>
        <dbReference type="EMBL" id="NWK00658.1"/>
    </source>
</evidence>
<dbReference type="Proteomes" id="UP000547822">
    <property type="component" value="Unassembled WGS sequence"/>
</dbReference>
<evidence type="ECO:0000313" key="6">
    <source>
        <dbReference type="EMBL" id="NWK07502.1"/>
    </source>
</evidence>
<dbReference type="Proteomes" id="UP000559282">
    <property type="component" value="Unassembled WGS sequence"/>
</dbReference>
<gene>
    <name evidence="5" type="ORF">HX840_01935</name>
    <name evidence="6" type="ORF">HX847_03675</name>
    <name evidence="2" type="ORF">HX848_07190</name>
    <name evidence="7" type="ORF">HX852_06820</name>
    <name evidence="8" type="ORF">HX853_00170</name>
    <name evidence="4" type="ORF">HX854_02465</name>
    <name evidence="3" type="ORF">HX858_07435</name>
    <name evidence="1" type="ORF">HX860_01910</name>
</gene>
<name>A0A7K4M7P8_9ARCH</name>
<dbReference type="EMBL" id="JACATD010000001">
    <property type="protein sequence ID" value="NWK00658.1"/>
    <property type="molecule type" value="Genomic_DNA"/>
</dbReference>
<sequence>MGKLDKNLRICGECGIVYTSVSFTKYINQCPICKSKRYEIIIRKSDND</sequence>
<evidence type="ECO:0000313" key="2">
    <source>
        <dbReference type="EMBL" id="NWJ29146.1"/>
    </source>
</evidence>
<evidence type="ECO:0000313" key="7">
    <source>
        <dbReference type="EMBL" id="NWK09472.1"/>
    </source>
</evidence>
<comment type="caution">
    <text evidence="1">The sequence shown here is derived from an EMBL/GenBank/DDBJ whole genome shotgun (WGS) entry which is preliminary data.</text>
</comment>
<protein>
    <submittedName>
        <fullName evidence="1">Uncharacterized protein</fullName>
    </submittedName>
</protein>
<evidence type="ECO:0000313" key="14">
    <source>
        <dbReference type="Proteomes" id="UP000563820"/>
    </source>
</evidence>
<reference evidence="1" key="2">
    <citation type="submission" date="2020-06" db="EMBL/GenBank/DDBJ databases">
        <authorList>
            <person name="Wang Y."/>
        </authorList>
    </citation>
    <scope>NUCLEOTIDE SEQUENCE</scope>
    <source>
        <strain evidence="7">D1a</strain>
        <strain evidence="1">L14</strain>
        <strain evidence="3">L15a</strain>
        <strain evidence="8">L19a</strain>
        <strain evidence="6">T1C4</strain>
        <strain evidence="2">T1L11</strain>
        <strain evidence="5">T1L9</strain>
        <strain evidence="4">T3L1</strain>
    </source>
</reference>
<evidence type="ECO:0000313" key="3">
    <source>
        <dbReference type="EMBL" id="NWJ57567.1"/>
    </source>
</evidence>
<dbReference type="Proteomes" id="UP000575480">
    <property type="component" value="Unassembled WGS sequence"/>
</dbReference>
<dbReference type="EMBL" id="JACATH010000008">
    <property type="protein sequence ID" value="NWJ57567.1"/>
    <property type="molecule type" value="Genomic_DNA"/>
</dbReference>
<evidence type="ECO:0000313" key="15">
    <source>
        <dbReference type="Proteomes" id="UP000575480"/>
    </source>
</evidence>
<dbReference type="EMBL" id="JACATI010000001">
    <property type="protein sequence ID" value="NWJ19820.1"/>
    <property type="molecule type" value="Genomic_DNA"/>
</dbReference>
<accession>A0A7K4M7P8</accession>
<dbReference type="AlphaFoldDB" id="A0A7K4M7P8"/>
<evidence type="ECO:0000313" key="9">
    <source>
        <dbReference type="Proteomes" id="UP000520052"/>
    </source>
</evidence>
<dbReference type="Proteomes" id="UP000535457">
    <property type="component" value="Unassembled WGS sequence"/>
</dbReference>
<dbReference type="Proteomes" id="UP000563820">
    <property type="component" value="Unassembled WGS sequence"/>
</dbReference>
<evidence type="ECO:0000313" key="12">
    <source>
        <dbReference type="Proteomes" id="UP000549797"/>
    </source>
</evidence>
<evidence type="ECO:0000313" key="4">
    <source>
        <dbReference type="EMBL" id="NWJ83588.1"/>
    </source>
</evidence>
<reference evidence="9 10" key="1">
    <citation type="journal article" date="2019" name="Environ. Microbiol.">
        <title>Genomics insights into ecotype formation of ammonia-oxidizing archaea in the deep ocean.</title>
        <authorList>
            <person name="Wang Y."/>
            <person name="Huang J.M."/>
            <person name="Cui G.J."/>
            <person name="Nunoura T."/>
            <person name="Takaki Y."/>
            <person name="Li W.L."/>
            <person name="Li J."/>
            <person name="Gao Z.M."/>
            <person name="Takai K."/>
            <person name="Zhang A.Q."/>
            <person name="Stepanauskas R."/>
        </authorList>
    </citation>
    <scope>NUCLEOTIDE SEQUENCE [LARGE SCALE GENOMIC DNA]</scope>
    <source>
        <strain evidence="7 12">D1a</strain>
        <strain evidence="1 16">L14</strain>
        <strain evidence="3 15">L15a</strain>
        <strain evidence="8 10">L19a</strain>
        <strain evidence="6 13">T1C4</strain>
        <strain evidence="2 14">T1L11</strain>
        <strain evidence="5 11">T1L9</strain>
        <strain evidence="4 9">T3L1</strain>
    </source>
</reference>
<dbReference type="EMBL" id="JACATC010000002">
    <property type="protein sequence ID" value="NWJ83588.1"/>
    <property type="molecule type" value="Genomic_DNA"/>
</dbReference>
<dbReference type="EMBL" id="JACATG010000001">
    <property type="protein sequence ID" value="NWK13056.1"/>
    <property type="molecule type" value="Genomic_DNA"/>
</dbReference>
<dbReference type="EMBL" id="JACATE010000014">
    <property type="protein sequence ID" value="NWJ29146.1"/>
    <property type="molecule type" value="Genomic_DNA"/>
</dbReference>
<evidence type="ECO:0000313" key="11">
    <source>
        <dbReference type="Proteomes" id="UP000547822"/>
    </source>
</evidence>
<dbReference type="Proteomes" id="UP000549797">
    <property type="component" value="Unassembled WGS sequence"/>
</dbReference>
<evidence type="ECO:0000313" key="1">
    <source>
        <dbReference type="EMBL" id="NWJ19820.1"/>
    </source>
</evidence>
<dbReference type="Proteomes" id="UP000587702">
    <property type="component" value="Unassembled WGS sequence"/>
</dbReference>
<evidence type="ECO:0000313" key="16">
    <source>
        <dbReference type="Proteomes" id="UP000587702"/>
    </source>
</evidence>
<evidence type="ECO:0000313" key="10">
    <source>
        <dbReference type="Proteomes" id="UP000535457"/>
    </source>
</evidence>
<evidence type="ECO:0000313" key="13">
    <source>
        <dbReference type="Proteomes" id="UP000559282"/>
    </source>
</evidence>
<dbReference type="EMBL" id="JACATJ010000012">
    <property type="protein sequence ID" value="NWK09472.1"/>
    <property type="molecule type" value="Genomic_DNA"/>
</dbReference>
<dbReference type="Proteomes" id="UP000520052">
    <property type="component" value="Unassembled WGS sequence"/>
</dbReference>
<dbReference type="EMBL" id="JACATF010000011">
    <property type="protein sequence ID" value="NWK07502.1"/>
    <property type="molecule type" value="Genomic_DNA"/>
</dbReference>
<proteinExistence type="predicted"/>
<organism evidence="1 16">
    <name type="scientific">Marine Group I thaumarchaeote</name>
    <dbReference type="NCBI Taxonomy" id="2511932"/>
    <lineage>
        <taxon>Archaea</taxon>
        <taxon>Nitrososphaerota</taxon>
        <taxon>Marine Group I</taxon>
    </lineage>
</organism>